<keyword evidence="1" id="KW-0479">Metal-binding</keyword>
<evidence type="ECO:0000313" key="4">
    <source>
        <dbReference type="EMBL" id="KAK3947716.1"/>
    </source>
</evidence>
<reference evidence="4" key="1">
    <citation type="journal article" date="2023" name="Mol. Phylogenet. Evol.">
        <title>Genome-scale phylogeny and comparative genomics of the fungal order Sordariales.</title>
        <authorList>
            <person name="Hensen N."/>
            <person name="Bonometti L."/>
            <person name="Westerberg I."/>
            <person name="Brannstrom I.O."/>
            <person name="Guillou S."/>
            <person name="Cros-Aarteil S."/>
            <person name="Calhoun S."/>
            <person name="Haridas S."/>
            <person name="Kuo A."/>
            <person name="Mondo S."/>
            <person name="Pangilinan J."/>
            <person name="Riley R."/>
            <person name="LaButti K."/>
            <person name="Andreopoulos B."/>
            <person name="Lipzen A."/>
            <person name="Chen C."/>
            <person name="Yan M."/>
            <person name="Daum C."/>
            <person name="Ng V."/>
            <person name="Clum A."/>
            <person name="Steindorff A."/>
            <person name="Ohm R.A."/>
            <person name="Martin F."/>
            <person name="Silar P."/>
            <person name="Natvig D.O."/>
            <person name="Lalanne C."/>
            <person name="Gautier V."/>
            <person name="Ament-Velasquez S.L."/>
            <person name="Kruys A."/>
            <person name="Hutchinson M.I."/>
            <person name="Powell A.J."/>
            <person name="Barry K."/>
            <person name="Miller A.N."/>
            <person name="Grigoriev I.V."/>
            <person name="Debuchy R."/>
            <person name="Gladieux P."/>
            <person name="Hiltunen Thoren M."/>
            <person name="Johannesson H."/>
        </authorList>
    </citation>
    <scope>NUCLEOTIDE SEQUENCE</scope>
    <source>
        <strain evidence="4">CBS 626.80</strain>
    </source>
</reference>
<reference evidence="4" key="2">
    <citation type="submission" date="2023-06" db="EMBL/GenBank/DDBJ databases">
        <authorList>
            <consortium name="Lawrence Berkeley National Laboratory"/>
            <person name="Mondo S.J."/>
            <person name="Hensen N."/>
            <person name="Bonometti L."/>
            <person name="Westerberg I."/>
            <person name="Brannstrom I.O."/>
            <person name="Guillou S."/>
            <person name="Cros-Aarteil S."/>
            <person name="Calhoun S."/>
            <person name="Haridas S."/>
            <person name="Kuo A."/>
            <person name="Pangilinan J."/>
            <person name="Riley R."/>
            <person name="Labutti K."/>
            <person name="Andreopoulos B."/>
            <person name="Lipzen A."/>
            <person name="Chen C."/>
            <person name="Yanf M."/>
            <person name="Daum C."/>
            <person name="Ng V."/>
            <person name="Clum A."/>
            <person name="Steindorff A."/>
            <person name="Ohm R."/>
            <person name="Martin F."/>
            <person name="Silar P."/>
            <person name="Natvig D."/>
            <person name="Lalanne C."/>
            <person name="Gautier V."/>
            <person name="Ament-Velasquez S.L."/>
            <person name="Kruys A."/>
            <person name="Hutchinson M.I."/>
            <person name="Powell A.J."/>
            <person name="Barry K."/>
            <person name="Miller A.N."/>
            <person name="Grigoriev I.V."/>
            <person name="Debuchy R."/>
            <person name="Gladieux P."/>
            <person name="Thoren M.H."/>
            <person name="Johannesson H."/>
        </authorList>
    </citation>
    <scope>NUCLEOTIDE SEQUENCE</scope>
    <source>
        <strain evidence="4">CBS 626.80</strain>
    </source>
</reference>
<keyword evidence="2" id="KW-0456">Lyase</keyword>
<dbReference type="GO" id="GO:0016832">
    <property type="term" value="F:aldehyde-lyase activity"/>
    <property type="evidence" value="ECO:0007669"/>
    <property type="project" value="TreeGrafter"/>
</dbReference>
<evidence type="ECO:0000313" key="5">
    <source>
        <dbReference type="Proteomes" id="UP001303222"/>
    </source>
</evidence>
<sequence>MPTPAMTTEAAAIVASNIRKFIHGCHILHYHGVVDAYGHLSFRHPLRPQIFVMAKNMPPAAVSSQDHLIQYWVETAEPIEEGAPEGYVERRIHSEIYKRHNDVTAVVHAHAEAVIPFTISGVPLRPCYHMAAFLGADGPPVWDIADHFLRSDDPDMLVRHEHLGRSLAKSFDGGNVVTLMRGHGFTTISSSIEDAVFRAIYTMKNAAIQSATLSLSAASAATNNFSPSPAIRYLNQSEAWNAAETLSGTVSRPWELWVREVGASGLYSSIA</sequence>
<dbReference type="GO" id="GO:0046872">
    <property type="term" value="F:metal ion binding"/>
    <property type="evidence" value="ECO:0007669"/>
    <property type="project" value="UniProtKB-KW"/>
</dbReference>
<protein>
    <submittedName>
        <fullName evidence="4">Class II aldolase and Adducin N-terminal domain-containing protein</fullName>
    </submittedName>
</protein>
<dbReference type="Gene3D" id="3.40.225.10">
    <property type="entry name" value="Class II aldolase/adducin N-terminal domain"/>
    <property type="match status" value="1"/>
</dbReference>
<dbReference type="Proteomes" id="UP001303222">
    <property type="component" value="Unassembled WGS sequence"/>
</dbReference>
<dbReference type="GO" id="GO:0005829">
    <property type="term" value="C:cytosol"/>
    <property type="evidence" value="ECO:0007669"/>
    <property type="project" value="TreeGrafter"/>
</dbReference>
<name>A0AAN6NKW1_9PEZI</name>
<organism evidence="4 5">
    <name type="scientific">Pseudoneurospora amorphoporcata</name>
    <dbReference type="NCBI Taxonomy" id="241081"/>
    <lineage>
        <taxon>Eukaryota</taxon>
        <taxon>Fungi</taxon>
        <taxon>Dikarya</taxon>
        <taxon>Ascomycota</taxon>
        <taxon>Pezizomycotina</taxon>
        <taxon>Sordariomycetes</taxon>
        <taxon>Sordariomycetidae</taxon>
        <taxon>Sordariales</taxon>
        <taxon>Sordariaceae</taxon>
        <taxon>Pseudoneurospora</taxon>
    </lineage>
</organism>
<dbReference type="PANTHER" id="PTHR22789">
    <property type="entry name" value="FUCULOSE PHOSPHATE ALDOLASE"/>
    <property type="match status" value="1"/>
</dbReference>
<evidence type="ECO:0000256" key="1">
    <source>
        <dbReference type="ARBA" id="ARBA00022723"/>
    </source>
</evidence>
<accession>A0AAN6NKW1</accession>
<dbReference type="InterPro" id="IPR050197">
    <property type="entry name" value="Aldolase_class_II_sugar_metab"/>
</dbReference>
<dbReference type="AlphaFoldDB" id="A0AAN6NKW1"/>
<dbReference type="SUPFAM" id="SSF53639">
    <property type="entry name" value="AraD/HMP-PK domain-like"/>
    <property type="match status" value="1"/>
</dbReference>
<dbReference type="SMART" id="SM01007">
    <property type="entry name" value="Aldolase_II"/>
    <property type="match status" value="1"/>
</dbReference>
<gene>
    <name evidence="4" type="ORF">QBC32DRAFT_78143</name>
</gene>
<evidence type="ECO:0000259" key="3">
    <source>
        <dbReference type="SMART" id="SM01007"/>
    </source>
</evidence>
<dbReference type="Pfam" id="PF00596">
    <property type="entry name" value="Aldolase_II"/>
    <property type="match status" value="1"/>
</dbReference>
<evidence type="ECO:0000256" key="2">
    <source>
        <dbReference type="ARBA" id="ARBA00023239"/>
    </source>
</evidence>
<dbReference type="InterPro" id="IPR036409">
    <property type="entry name" value="Aldolase_II/adducin_N_sf"/>
</dbReference>
<keyword evidence="5" id="KW-1185">Reference proteome</keyword>
<dbReference type="PANTHER" id="PTHR22789:SF0">
    <property type="entry name" value="3-OXO-TETRONATE 4-PHOSPHATE DECARBOXYLASE-RELATED"/>
    <property type="match status" value="1"/>
</dbReference>
<dbReference type="InterPro" id="IPR001303">
    <property type="entry name" value="Aldolase_II/adducin_N"/>
</dbReference>
<proteinExistence type="predicted"/>
<dbReference type="GO" id="GO:0019323">
    <property type="term" value="P:pentose catabolic process"/>
    <property type="evidence" value="ECO:0007669"/>
    <property type="project" value="TreeGrafter"/>
</dbReference>
<comment type="caution">
    <text evidence="4">The sequence shown here is derived from an EMBL/GenBank/DDBJ whole genome shotgun (WGS) entry which is preliminary data.</text>
</comment>
<feature type="domain" description="Class II aldolase/adducin N-terminal" evidence="3">
    <location>
        <begin position="19"/>
        <end position="210"/>
    </location>
</feature>
<dbReference type="EMBL" id="MU859321">
    <property type="protein sequence ID" value="KAK3947716.1"/>
    <property type="molecule type" value="Genomic_DNA"/>
</dbReference>